<dbReference type="InterPro" id="IPR014004">
    <property type="entry name" value="Transpt-assoc_nodulatn_dom_bac"/>
</dbReference>
<dbReference type="PANTHER" id="PTHR34606:SF15">
    <property type="entry name" value="BON DOMAIN-CONTAINING PROTEIN"/>
    <property type="match status" value="1"/>
</dbReference>
<feature type="region of interest" description="Disordered" evidence="1">
    <location>
        <begin position="1"/>
        <end position="20"/>
    </location>
</feature>
<evidence type="ECO:0000259" key="2">
    <source>
        <dbReference type="PROSITE" id="PS50914"/>
    </source>
</evidence>
<reference evidence="4" key="1">
    <citation type="journal article" date="2012" name="J. Bacteriol.">
        <title>Revised Genome Sequence of Burkholderia thailandensis MSMB43 with Improved Annotation.</title>
        <authorList>
            <person name="Zhuo Y."/>
            <person name="Liu L."/>
            <person name="Wang Q."/>
            <person name="Liu X."/>
            <person name="Ren B."/>
            <person name="Liu M."/>
            <person name="Ni P."/>
            <person name="Cheng Y.Q."/>
            <person name="Zhang L."/>
        </authorList>
    </citation>
    <scope>NUCLEOTIDE SEQUENCE [LARGE SCALE GENOMIC DNA]</scope>
    <source>
        <strain evidence="4">MSMB43</strain>
    </source>
</reference>
<name>A0ABN0G882_9BURK</name>
<proteinExistence type="predicted"/>
<dbReference type="InterPro" id="IPR051686">
    <property type="entry name" value="Lipoprotein_DolP"/>
</dbReference>
<dbReference type="EMBL" id="JH692062">
    <property type="protein sequence ID" value="EIP88372.1"/>
    <property type="molecule type" value="Genomic_DNA"/>
</dbReference>
<sequence>MTEHRLLSRFPSKQPEPGERMKPIVSKAVAGMIVAALACGNALAQGSDAAPEASAPAAAQNASKAAAKTARKSNRKLGYAVRKAISKANGVNVSNITVRTKGGIVTLEGSVPDASQIDKAVEAAKGVAGVVSVDNKLSVQPQ</sequence>
<accession>A0ABN0G882</accession>
<evidence type="ECO:0000313" key="3">
    <source>
        <dbReference type="EMBL" id="EIP88372.1"/>
    </source>
</evidence>
<feature type="region of interest" description="Disordered" evidence="1">
    <location>
        <begin position="49"/>
        <end position="74"/>
    </location>
</feature>
<gene>
    <name evidence="3" type="ORF">A33K_14469</name>
</gene>
<dbReference type="InterPro" id="IPR007055">
    <property type="entry name" value="BON_dom"/>
</dbReference>
<organism evidence="3 4">
    <name type="scientific">Burkholderia humptydooensis MSMB43</name>
    <dbReference type="NCBI Taxonomy" id="441157"/>
    <lineage>
        <taxon>Bacteria</taxon>
        <taxon>Pseudomonadati</taxon>
        <taxon>Pseudomonadota</taxon>
        <taxon>Betaproteobacteria</taxon>
        <taxon>Burkholderiales</taxon>
        <taxon>Burkholderiaceae</taxon>
        <taxon>Burkholderia</taxon>
        <taxon>pseudomallei group</taxon>
    </lineage>
</organism>
<keyword evidence="4" id="KW-1185">Reference proteome</keyword>
<dbReference type="SMART" id="SM00749">
    <property type="entry name" value="BON"/>
    <property type="match status" value="1"/>
</dbReference>
<dbReference type="Gene3D" id="3.30.1340.30">
    <property type="match status" value="1"/>
</dbReference>
<feature type="compositionally biased region" description="Low complexity" evidence="1">
    <location>
        <begin position="49"/>
        <end position="68"/>
    </location>
</feature>
<dbReference type="Pfam" id="PF04972">
    <property type="entry name" value="BON"/>
    <property type="match status" value="1"/>
</dbReference>
<evidence type="ECO:0000313" key="4">
    <source>
        <dbReference type="Proteomes" id="UP000004682"/>
    </source>
</evidence>
<protein>
    <submittedName>
        <fullName evidence="3">Transport-associated domain-containing protein</fullName>
    </submittedName>
</protein>
<feature type="domain" description="BON" evidence="2">
    <location>
        <begin position="73"/>
        <end position="141"/>
    </location>
</feature>
<evidence type="ECO:0000256" key="1">
    <source>
        <dbReference type="SAM" id="MobiDB-lite"/>
    </source>
</evidence>
<dbReference type="PROSITE" id="PS50914">
    <property type="entry name" value="BON"/>
    <property type="match status" value="1"/>
</dbReference>
<dbReference type="PANTHER" id="PTHR34606">
    <property type="entry name" value="BON DOMAIN-CONTAINING PROTEIN"/>
    <property type="match status" value="1"/>
</dbReference>
<dbReference type="Proteomes" id="UP000004682">
    <property type="component" value="Unassembled WGS sequence"/>
</dbReference>